<dbReference type="KEGG" id="ure:UREG_02968"/>
<name>C4JNH0_UNCRE</name>
<evidence type="ECO:0000259" key="2">
    <source>
        <dbReference type="Pfam" id="PF12660"/>
    </source>
</evidence>
<evidence type="ECO:0000313" key="3">
    <source>
        <dbReference type="EMBL" id="EEP78123.1"/>
    </source>
</evidence>
<dbReference type="VEuPathDB" id="FungiDB:UREG_02968"/>
<dbReference type="OrthoDB" id="6021743at2759"/>
<sequence length="405" mass="44542">MRVPGGLAVGTLGGRAIFAFQDSIAKAISGREELTCSSYYNSTYVESPDGDNSVDWNPVTGILHSSLFAPCETSLIFIGILSINNGVDDGALIRVVGLSSSIDCYRLLSEAHDQERVIEPVKDSCSAELRKGIESSRSRFDLDHDLGGMSTARGWGAASFGTWLAVCFTVHPTDMPEHITPSHERLGIVFSPSAGESRHQAKPGANPTTQDVDDFQDDAMRMQQKVLHYIFEESHRAFANDRWLKKLLYAACCCVVVRFRRESELLTRAASALRWLQECTGLNFGEEILLLEDVQLSSEEGVLHPSITVRPTEILHAVGQDIFELCEICDAGIDWYSAEESQCLGGHTFGKIPNSTWMIEARHNANYWCSLFFQCAVACHSCQFRTHLLQVVALGVGGSISTARA</sequence>
<dbReference type="InterPro" id="IPR024761">
    <property type="entry name" value="TFIIIC_delta_N"/>
</dbReference>
<feature type="domain" description="Transcription factor IIIC 90kDa subunit N-terminal" evidence="1">
    <location>
        <begin position="16"/>
        <end position="192"/>
    </location>
</feature>
<dbReference type="eggNOG" id="ENOG502S8BZ">
    <property type="taxonomic scope" value="Eukaryota"/>
</dbReference>
<dbReference type="AlphaFoldDB" id="C4JNH0"/>
<proteinExistence type="predicted"/>
<gene>
    <name evidence="3" type="ORF">UREG_02968</name>
</gene>
<dbReference type="RefSeq" id="XP_002543452.1">
    <property type="nucleotide sequence ID" value="XM_002543406.1"/>
</dbReference>
<dbReference type="Pfam" id="PF12660">
    <property type="entry name" value="zf-TFIIIC"/>
    <property type="match status" value="1"/>
</dbReference>
<reference evidence="4" key="1">
    <citation type="journal article" date="2009" name="Genome Res.">
        <title>Comparative genomic analyses of the human fungal pathogens Coccidioides and their relatives.</title>
        <authorList>
            <person name="Sharpton T.J."/>
            <person name="Stajich J.E."/>
            <person name="Rounsley S.D."/>
            <person name="Gardner M.J."/>
            <person name="Wortman J.R."/>
            <person name="Jordar V.S."/>
            <person name="Maiti R."/>
            <person name="Kodira C.D."/>
            <person name="Neafsey D.E."/>
            <person name="Zeng Q."/>
            <person name="Hung C.-Y."/>
            <person name="McMahan C."/>
            <person name="Muszewska A."/>
            <person name="Grynberg M."/>
            <person name="Mandel M.A."/>
            <person name="Kellner E.M."/>
            <person name="Barker B.M."/>
            <person name="Galgiani J.N."/>
            <person name="Orbach M.J."/>
            <person name="Kirkland T.N."/>
            <person name="Cole G.T."/>
            <person name="Henn M.R."/>
            <person name="Birren B.W."/>
            <person name="Taylor J.W."/>
        </authorList>
    </citation>
    <scope>NUCLEOTIDE SEQUENCE [LARGE SCALE GENOMIC DNA]</scope>
    <source>
        <strain evidence="4">UAMH 1704</strain>
    </source>
</reference>
<protein>
    <submittedName>
        <fullName evidence="3">Uncharacterized protein</fullName>
    </submittedName>
</protein>
<dbReference type="Pfam" id="PF12657">
    <property type="entry name" value="TFIIIC_delta"/>
    <property type="match status" value="1"/>
</dbReference>
<feature type="domain" description="Transcription factor IIIC putative zinc-finger" evidence="2">
    <location>
        <begin position="315"/>
        <end position="361"/>
    </location>
</feature>
<accession>C4JNH0</accession>
<dbReference type="Proteomes" id="UP000002058">
    <property type="component" value="Unassembled WGS sequence"/>
</dbReference>
<evidence type="ECO:0000313" key="4">
    <source>
        <dbReference type="Proteomes" id="UP000002058"/>
    </source>
</evidence>
<dbReference type="EMBL" id="CH476616">
    <property type="protein sequence ID" value="EEP78123.1"/>
    <property type="molecule type" value="Genomic_DNA"/>
</dbReference>
<organism evidence="3 4">
    <name type="scientific">Uncinocarpus reesii (strain UAMH 1704)</name>
    <dbReference type="NCBI Taxonomy" id="336963"/>
    <lineage>
        <taxon>Eukaryota</taxon>
        <taxon>Fungi</taxon>
        <taxon>Dikarya</taxon>
        <taxon>Ascomycota</taxon>
        <taxon>Pezizomycotina</taxon>
        <taxon>Eurotiomycetes</taxon>
        <taxon>Eurotiomycetidae</taxon>
        <taxon>Onygenales</taxon>
        <taxon>Onygenaceae</taxon>
        <taxon>Uncinocarpus</taxon>
    </lineage>
</organism>
<keyword evidence="4" id="KW-1185">Reference proteome</keyword>
<dbReference type="GeneID" id="8438987"/>
<dbReference type="STRING" id="336963.C4JNH0"/>
<dbReference type="InParanoid" id="C4JNH0"/>
<evidence type="ECO:0000259" key="1">
    <source>
        <dbReference type="Pfam" id="PF12657"/>
    </source>
</evidence>
<dbReference type="HOGENOM" id="CLU_680069_0_0_1"/>
<dbReference type="InterPro" id="IPR024764">
    <property type="entry name" value="TFIIIC_Znf"/>
</dbReference>